<gene>
    <name evidence="5" type="ORF">AG4045_019555</name>
</gene>
<accession>A0A6L5B8E7</accession>
<keyword evidence="3" id="KW-0653">Protein transport</keyword>
<dbReference type="PANTHER" id="PTHR12542:SF38">
    <property type="entry name" value="EXOCYST SUBUNIT EXO70 FAMILY PROTEIN"/>
    <property type="match status" value="1"/>
</dbReference>
<dbReference type="GO" id="GO:0005546">
    <property type="term" value="F:phosphatidylinositol-4,5-bisphosphate binding"/>
    <property type="evidence" value="ECO:0007669"/>
    <property type="project" value="InterPro"/>
</dbReference>
<dbReference type="GO" id="GO:0006887">
    <property type="term" value="P:exocytosis"/>
    <property type="evidence" value="ECO:0007669"/>
    <property type="project" value="UniProtKB-KW"/>
</dbReference>
<evidence type="ECO:0000256" key="2">
    <source>
        <dbReference type="ARBA" id="ARBA00022448"/>
    </source>
</evidence>
<evidence type="ECO:0000256" key="1">
    <source>
        <dbReference type="ARBA" id="ARBA00006756"/>
    </source>
</evidence>
<reference evidence="5" key="1">
    <citation type="submission" date="2020-01" db="EMBL/GenBank/DDBJ databases">
        <title>The Celery Genome Sequence Reveals Sequential Paleo-tetraploidization, Resistance Gene Elimination, Karyotype Evolution, and Functional Innovation in Apiales.</title>
        <authorList>
            <person name="Song X."/>
        </authorList>
    </citation>
    <scope>NUCLEOTIDE SEQUENCE</scope>
    <source>
        <tissue evidence="5">Leaf</tissue>
    </source>
</reference>
<dbReference type="SUPFAM" id="SSF74788">
    <property type="entry name" value="Cullin repeat-like"/>
    <property type="match status" value="1"/>
</dbReference>
<dbReference type="Proteomes" id="UP000593563">
    <property type="component" value="Unassembled WGS sequence"/>
</dbReference>
<feature type="domain" description="Exocyst complex subunit Exo70 C-terminal" evidence="4">
    <location>
        <begin position="237"/>
        <end position="297"/>
    </location>
</feature>
<evidence type="ECO:0000259" key="4">
    <source>
        <dbReference type="Pfam" id="PF03081"/>
    </source>
</evidence>
<keyword evidence="2 3" id="KW-0813">Transport</keyword>
<evidence type="ECO:0000313" key="5">
    <source>
        <dbReference type="EMBL" id="KAF1001685.1"/>
    </source>
</evidence>
<proteinExistence type="inferred from homology"/>
<dbReference type="GO" id="GO:0015031">
    <property type="term" value="P:protein transport"/>
    <property type="evidence" value="ECO:0007669"/>
    <property type="project" value="UniProtKB-KW"/>
</dbReference>
<dbReference type="EMBL" id="WRXP01003115">
    <property type="protein sequence ID" value="KAF1001685.1"/>
    <property type="molecule type" value="Genomic_DNA"/>
</dbReference>
<comment type="function">
    <text evidence="3">Component of the exocyst complex.</text>
</comment>
<evidence type="ECO:0000256" key="3">
    <source>
        <dbReference type="RuleBase" id="RU365026"/>
    </source>
</evidence>
<dbReference type="PANTHER" id="PTHR12542">
    <property type="entry name" value="EXOCYST COMPLEX PROTEIN EXO70"/>
    <property type="match status" value="1"/>
</dbReference>
<dbReference type="Pfam" id="PF03081">
    <property type="entry name" value="Exo70_C"/>
    <property type="match status" value="1"/>
</dbReference>
<dbReference type="Pfam" id="PF20669">
    <property type="entry name" value="Exo70_N"/>
    <property type="match status" value="1"/>
</dbReference>
<keyword evidence="3" id="KW-0268">Exocytosis</keyword>
<evidence type="ECO:0000313" key="6">
    <source>
        <dbReference type="Proteomes" id="UP000593563"/>
    </source>
</evidence>
<name>A0A6L5B8E7_APIGR</name>
<dbReference type="InterPro" id="IPR004140">
    <property type="entry name" value="Exo70"/>
</dbReference>
<dbReference type="Gene3D" id="1.20.1280.170">
    <property type="entry name" value="Exocyst complex component Exo70"/>
    <property type="match status" value="1"/>
</dbReference>
<comment type="caution">
    <text evidence="5">The sequence shown here is derived from an EMBL/GenBank/DDBJ whole genome shotgun (WGS) entry which is preliminary data.</text>
</comment>
<comment type="similarity">
    <text evidence="1 3">Belongs to the EXO70 family.</text>
</comment>
<protein>
    <recommendedName>
        <fullName evidence="3">Exocyst subunit Exo70 family protein</fullName>
    </recommendedName>
</protein>
<dbReference type="GO" id="GO:0000145">
    <property type="term" value="C:exocyst"/>
    <property type="evidence" value="ECO:0007669"/>
    <property type="project" value="InterPro"/>
</dbReference>
<dbReference type="InterPro" id="IPR046364">
    <property type="entry name" value="Exo70_C"/>
</dbReference>
<dbReference type="AlphaFoldDB" id="A0A6L5B8E7"/>
<sequence length="329" mass="37334">MPRKGMGSLLFSSKKSASSILESPSRPSFSDAVLERTLEIAEPIIKKWDADTSDFASVTSLFYENRKEATEFIKWVNNVQKSMHKYVSEHSSYSDNKLVRGQKLMEIAMKRLEKEFYQILSTNRAHLDPESFSSRSSLTSRASTLSSISDFEDDEELRRAGEVIEEVEDVSMNAVTDLKLIADCMISSGYGKECISIYRPLRKSIIDEAIYKLGVDKTISNQIQKMEWNVLEIRVNNWLNAMKVVMETLFIGERNLCDQVFASSEAIREACFSDISREGAQLLFGFPELVAKNRKNPQLKFSDHSTCTPQSPLTGKELSQFSQLTRAQL</sequence>
<dbReference type="InterPro" id="IPR016159">
    <property type="entry name" value="Cullin_repeat-like_dom_sf"/>
</dbReference>
<keyword evidence="6" id="KW-1185">Reference proteome</keyword>
<organism evidence="5 6">
    <name type="scientific">Apium graveolens</name>
    <name type="common">Celery</name>
    <dbReference type="NCBI Taxonomy" id="4045"/>
    <lineage>
        <taxon>Eukaryota</taxon>
        <taxon>Viridiplantae</taxon>
        <taxon>Streptophyta</taxon>
        <taxon>Embryophyta</taxon>
        <taxon>Tracheophyta</taxon>
        <taxon>Spermatophyta</taxon>
        <taxon>Magnoliopsida</taxon>
        <taxon>eudicotyledons</taxon>
        <taxon>Gunneridae</taxon>
        <taxon>Pentapetalae</taxon>
        <taxon>asterids</taxon>
        <taxon>campanulids</taxon>
        <taxon>Apiales</taxon>
        <taxon>Apiaceae</taxon>
        <taxon>Apioideae</taxon>
        <taxon>apioid superclade</taxon>
        <taxon>Apieae</taxon>
        <taxon>Apium</taxon>
    </lineage>
</organism>